<sequence>MELTPKQKTDLMSQLQERFKKNQKRHPEISWDAVAKKLAQQPEKLRALYQMEESGGEPDVLVYDQESDTFHFYDCSPESPKGRRSCCYDREARINRKKFPPEHSAEELAESWGVQLLTEEQYQYLQGFGEFDLKTSSWLKTPDSLRKLGGALFGDRRFGRVFTYHNGADSYYGARGFRLILKL</sequence>
<dbReference type="Proteomes" id="UP000199642">
    <property type="component" value="Unassembled WGS sequence"/>
</dbReference>
<reference evidence="2" key="1">
    <citation type="submission" date="2016-10" db="EMBL/GenBank/DDBJ databases">
        <authorList>
            <person name="Varghese N."/>
            <person name="Submissions S."/>
        </authorList>
    </citation>
    <scope>NUCLEOTIDE SEQUENCE [LARGE SCALE GENOMIC DNA]</scope>
    <source>
        <strain evidence="2">DSM 19315</strain>
    </source>
</reference>
<evidence type="ECO:0000313" key="2">
    <source>
        <dbReference type="Proteomes" id="UP000199642"/>
    </source>
</evidence>
<evidence type="ECO:0008006" key="3">
    <source>
        <dbReference type="Google" id="ProtNLM"/>
    </source>
</evidence>
<proteinExistence type="predicted"/>
<dbReference type="EMBL" id="FOPC01000005">
    <property type="protein sequence ID" value="SFG60990.1"/>
    <property type="molecule type" value="Genomic_DNA"/>
</dbReference>
<protein>
    <recommendedName>
        <fullName evidence="3">DUF4256 domain-containing protein</fullName>
    </recommendedName>
</protein>
<name>A0A1I2T839_9BACT</name>
<dbReference type="Pfam" id="PF14066">
    <property type="entry name" value="DUF4256"/>
    <property type="match status" value="1"/>
</dbReference>
<accession>A0A1I2T839</accession>
<gene>
    <name evidence="1" type="ORF">SAMN04487988_105253</name>
</gene>
<dbReference type="OrthoDB" id="8442276at2"/>
<keyword evidence="2" id="KW-1185">Reference proteome</keyword>
<organism evidence="1 2">
    <name type="scientific">Algoriphagus hitonicola</name>
    <dbReference type="NCBI Taxonomy" id="435880"/>
    <lineage>
        <taxon>Bacteria</taxon>
        <taxon>Pseudomonadati</taxon>
        <taxon>Bacteroidota</taxon>
        <taxon>Cytophagia</taxon>
        <taxon>Cytophagales</taxon>
        <taxon>Cyclobacteriaceae</taxon>
        <taxon>Algoriphagus</taxon>
    </lineage>
</organism>
<evidence type="ECO:0000313" key="1">
    <source>
        <dbReference type="EMBL" id="SFG60990.1"/>
    </source>
</evidence>
<dbReference type="RefSeq" id="WP_092790915.1">
    <property type="nucleotide sequence ID" value="NZ_FOPC01000005.1"/>
</dbReference>
<dbReference type="STRING" id="435880.SAMN04487988_105253"/>
<dbReference type="InterPro" id="IPR025352">
    <property type="entry name" value="DUF4256"/>
</dbReference>
<dbReference type="AlphaFoldDB" id="A0A1I2T839"/>